<dbReference type="InterPro" id="IPR013785">
    <property type="entry name" value="Aldolase_TIM"/>
</dbReference>
<dbReference type="GO" id="GO:0050660">
    <property type="term" value="F:flavin adenine dinucleotide binding"/>
    <property type="evidence" value="ECO:0007669"/>
    <property type="project" value="InterPro"/>
</dbReference>
<dbReference type="GO" id="GO:0102265">
    <property type="term" value="F:tRNA-dihydrouridine47 synthase activity"/>
    <property type="evidence" value="ECO:0007669"/>
    <property type="project" value="UniProtKB-EC"/>
</dbReference>
<dbReference type="GO" id="GO:0008270">
    <property type="term" value="F:zinc ion binding"/>
    <property type="evidence" value="ECO:0007669"/>
    <property type="project" value="UniProtKB-KW"/>
</dbReference>
<evidence type="ECO:0000256" key="4">
    <source>
        <dbReference type="ARBA" id="ARBA00022630"/>
    </source>
</evidence>
<evidence type="ECO:0000256" key="1">
    <source>
        <dbReference type="ARBA" id="ARBA00001917"/>
    </source>
</evidence>
<keyword evidence="6" id="KW-0507">mRNA processing</keyword>
<keyword evidence="10" id="KW-0863">Zinc-finger</keyword>
<evidence type="ECO:0000256" key="17">
    <source>
        <dbReference type="ARBA" id="ARBA00049447"/>
    </source>
</evidence>
<dbReference type="PANTHER" id="PTHR45846">
    <property type="entry name" value="TRNA-DIHYDROURIDINE(47) SYNTHASE [NAD(P)(+)]-LIKE"/>
    <property type="match status" value="1"/>
</dbReference>
<keyword evidence="5" id="KW-0288">FMN</keyword>
<reference evidence="20" key="1">
    <citation type="submission" date="2019-05" db="EMBL/GenBank/DDBJ databases">
        <title>Annotation for the trematode Paragonimus heterotremus.</title>
        <authorList>
            <person name="Choi Y.-J."/>
        </authorList>
    </citation>
    <scope>NUCLEOTIDE SEQUENCE</scope>
    <source>
        <strain evidence="20">LC</strain>
    </source>
</reference>
<dbReference type="InterPro" id="IPR018517">
    <property type="entry name" value="tRNA_hU_synthase_CS"/>
</dbReference>
<dbReference type="EMBL" id="LUCH01004109">
    <property type="protein sequence ID" value="KAF5399368.1"/>
    <property type="molecule type" value="Genomic_DNA"/>
</dbReference>
<dbReference type="GO" id="GO:0003723">
    <property type="term" value="F:RNA binding"/>
    <property type="evidence" value="ECO:0007669"/>
    <property type="project" value="TreeGrafter"/>
</dbReference>
<dbReference type="OrthoDB" id="259935at2759"/>
<evidence type="ECO:0000256" key="8">
    <source>
        <dbReference type="ARBA" id="ARBA00022723"/>
    </source>
</evidence>
<evidence type="ECO:0000256" key="5">
    <source>
        <dbReference type="ARBA" id="ARBA00022643"/>
    </source>
</evidence>
<dbReference type="InterPro" id="IPR035587">
    <property type="entry name" value="DUS-like_FMN-bd"/>
</dbReference>
<dbReference type="Pfam" id="PF01207">
    <property type="entry name" value="Dus"/>
    <property type="match status" value="1"/>
</dbReference>
<evidence type="ECO:0000256" key="12">
    <source>
        <dbReference type="ARBA" id="ARBA00022857"/>
    </source>
</evidence>
<keyword evidence="8" id="KW-0479">Metal-binding</keyword>
<gene>
    <name evidence="20" type="ORF">PHET_07306</name>
</gene>
<comment type="similarity">
    <text evidence="2">Belongs to the Dus family. Dus3 subfamily.</text>
</comment>
<evidence type="ECO:0000256" key="14">
    <source>
        <dbReference type="ARBA" id="ARBA00023027"/>
    </source>
</evidence>
<accession>A0A8J4WFU2</accession>
<dbReference type="PANTHER" id="PTHR45846:SF1">
    <property type="entry name" value="TRNA-DIHYDROURIDINE(47) SYNTHASE [NAD(P)(+)]-LIKE"/>
    <property type="match status" value="1"/>
</dbReference>
<keyword evidence="13" id="KW-0560">Oxidoreductase</keyword>
<evidence type="ECO:0000256" key="10">
    <source>
        <dbReference type="ARBA" id="ARBA00022771"/>
    </source>
</evidence>
<proteinExistence type="inferred from homology"/>
<keyword evidence="21" id="KW-1185">Reference proteome</keyword>
<keyword evidence="14" id="KW-0520">NAD</keyword>
<evidence type="ECO:0000256" key="2">
    <source>
        <dbReference type="ARBA" id="ARBA00005451"/>
    </source>
</evidence>
<dbReference type="GO" id="GO:0006397">
    <property type="term" value="P:mRNA processing"/>
    <property type="evidence" value="ECO:0007669"/>
    <property type="project" value="UniProtKB-KW"/>
</dbReference>
<name>A0A8J4WFU2_9TREM</name>
<comment type="cofactor">
    <cofactor evidence="1">
        <name>FMN</name>
        <dbReference type="ChEBI" id="CHEBI:58210"/>
    </cofactor>
</comment>
<comment type="catalytic activity">
    <reaction evidence="17">
        <text>a 5,6-dihydrouridine in mRNA + NADP(+) = a uridine in mRNA + NADPH + H(+)</text>
        <dbReference type="Rhea" id="RHEA:69855"/>
        <dbReference type="Rhea" id="RHEA-COMP:14658"/>
        <dbReference type="Rhea" id="RHEA-COMP:17789"/>
        <dbReference type="ChEBI" id="CHEBI:15378"/>
        <dbReference type="ChEBI" id="CHEBI:57783"/>
        <dbReference type="ChEBI" id="CHEBI:58349"/>
        <dbReference type="ChEBI" id="CHEBI:65315"/>
        <dbReference type="ChEBI" id="CHEBI:74443"/>
    </reaction>
    <physiologicalReaction direction="right-to-left" evidence="17">
        <dbReference type="Rhea" id="RHEA:69857"/>
    </physiologicalReaction>
</comment>
<comment type="catalytic activity">
    <reaction evidence="16">
        <text>a 5,6-dihydrouridine in mRNA + NAD(+) = a uridine in mRNA + NADH + H(+)</text>
        <dbReference type="Rhea" id="RHEA:69851"/>
        <dbReference type="Rhea" id="RHEA-COMP:14658"/>
        <dbReference type="Rhea" id="RHEA-COMP:17789"/>
        <dbReference type="ChEBI" id="CHEBI:15378"/>
        <dbReference type="ChEBI" id="CHEBI:57540"/>
        <dbReference type="ChEBI" id="CHEBI:57945"/>
        <dbReference type="ChEBI" id="CHEBI:65315"/>
        <dbReference type="ChEBI" id="CHEBI:74443"/>
    </reaction>
    <physiologicalReaction direction="right-to-left" evidence="16">
        <dbReference type="Rhea" id="RHEA:69853"/>
    </physiologicalReaction>
</comment>
<evidence type="ECO:0000259" key="19">
    <source>
        <dbReference type="Pfam" id="PF01207"/>
    </source>
</evidence>
<feature type="domain" description="DUS-like FMN-binding" evidence="19">
    <location>
        <begin position="227"/>
        <end position="463"/>
    </location>
</feature>
<keyword evidence="11" id="KW-0862">Zinc</keyword>
<keyword evidence="12" id="KW-0521">NADP</keyword>
<dbReference type="Proteomes" id="UP000748531">
    <property type="component" value="Unassembled WGS sequence"/>
</dbReference>
<protein>
    <recommendedName>
        <fullName evidence="3">tRNA-dihydrouridine(47) synthase [NAD(P)(+)]</fullName>
        <ecNumber evidence="3">1.3.1.89</ecNumber>
    </recommendedName>
</protein>
<evidence type="ECO:0000256" key="16">
    <source>
        <dbReference type="ARBA" id="ARBA00048342"/>
    </source>
</evidence>
<dbReference type="FunFam" id="3.20.20.70:FF:000067">
    <property type="entry name" value="tRNA-dihydrouridine(47) synthase [NAD(P)(+)]"/>
    <property type="match status" value="1"/>
</dbReference>
<dbReference type="SUPFAM" id="SSF51395">
    <property type="entry name" value="FMN-linked oxidoreductases"/>
    <property type="match status" value="1"/>
</dbReference>
<comment type="caution">
    <text evidence="20">The sequence shown here is derived from an EMBL/GenBank/DDBJ whole genome shotgun (WGS) entry which is preliminary data.</text>
</comment>
<dbReference type="EC" id="1.3.1.89" evidence="3"/>
<keyword evidence="9" id="KW-0677">Repeat</keyword>
<organism evidence="20 21">
    <name type="scientific">Paragonimus heterotremus</name>
    <dbReference type="NCBI Taxonomy" id="100268"/>
    <lineage>
        <taxon>Eukaryota</taxon>
        <taxon>Metazoa</taxon>
        <taxon>Spiralia</taxon>
        <taxon>Lophotrochozoa</taxon>
        <taxon>Platyhelminthes</taxon>
        <taxon>Trematoda</taxon>
        <taxon>Digenea</taxon>
        <taxon>Plagiorchiida</taxon>
        <taxon>Troglotremata</taxon>
        <taxon>Troglotrematidae</taxon>
        <taxon>Paragonimus</taxon>
    </lineage>
</organism>
<evidence type="ECO:0000313" key="20">
    <source>
        <dbReference type="EMBL" id="KAF5399368.1"/>
    </source>
</evidence>
<evidence type="ECO:0000256" key="15">
    <source>
        <dbReference type="ARBA" id="ARBA00048266"/>
    </source>
</evidence>
<evidence type="ECO:0000256" key="18">
    <source>
        <dbReference type="ARBA" id="ARBA00049513"/>
    </source>
</evidence>
<evidence type="ECO:0000256" key="9">
    <source>
        <dbReference type="ARBA" id="ARBA00022737"/>
    </source>
</evidence>
<keyword evidence="4" id="KW-0285">Flavoprotein</keyword>
<evidence type="ECO:0000256" key="13">
    <source>
        <dbReference type="ARBA" id="ARBA00023002"/>
    </source>
</evidence>
<dbReference type="PROSITE" id="PS01136">
    <property type="entry name" value="UPF0034"/>
    <property type="match status" value="1"/>
</dbReference>
<evidence type="ECO:0000313" key="21">
    <source>
        <dbReference type="Proteomes" id="UP000748531"/>
    </source>
</evidence>
<sequence>MTSECLPGFAFIKKEFIKEDCLHTEQVAALSISVKKKRKHEKLAAKFLGPSKLCPYVIVPFPDPTENWRGDALNTTTHGICPYIADGCRYSHDLEKALAEKLPDLPGPCPVLVATGHCAVGKLCRWASGHILPEIPSPVIQPASAYLNCLSQENRTKLQKKQYCFKRADLITQAVFSRSSTNCAIQEKVISNDMNDRAPLGHVTDEDKIRCRANEKKQIEFANKLYLAPLTTVGNLPFRRVCKRLGAEITCGEMAIATQLLQGKQSEWALLRRHSSEDMFGVQLCGAHVDTMTRAAQLIEENCEVDFVDINCGCPIDIIWKKGAGAGLLQHGNRLESIVRGVNGVLEHAQVTVKLRTGIREKKNTAHQLIPSLQSAGAALITVHGRSREQRYTRLADWDYIRDCAKTACPGLVFGNGDVLSYEDYIRHKEASGVTGIMIARGALIKPWIFTEIRESRHWDISASERLDILREFTNYGLELWGADSRGVETTRRFLLEWLSFLYRYIPYGILERVPQQINERPPAYFCRTDLETLMASENCADWIRISEMFLGPVSDDFSFTPKHNANAYR</sequence>
<evidence type="ECO:0000256" key="7">
    <source>
        <dbReference type="ARBA" id="ARBA00022694"/>
    </source>
</evidence>
<comment type="catalytic activity">
    <reaction evidence="15">
        <text>5,6-dihydrouridine(47) in tRNA + NAD(+) = uridine(47) in tRNA + NADH + H(+)</text>
        <dbReference type="Rhea" id="RHEA:53364"/>
        <dbReference type="Rhea" id="RHEA-COMP:13539"/>
        <dbReference type="Rhea" id="RHEA-COMP:13540"/>
        <dbReference type="ChEBI" id="CHEBI:15378"/>
        <dbReference type="ChEBI" id="CHEBI:57540"/>
        <dbReference type="ChEBI" id="CHEBI:57945"/>
        <dbReference type="ChEBI" id="CHEBI:65315"/>
        <dbReference type="ChEBI" id="CHEBI:74443"/>
        <dbReference type="EC" id="1.3.1.89"/>
    </reaction>
    <physiologicalReaction direction="right-to-left" evidence="15">
        <dbReference type="Rhea" id="RHEA:53366"/>
    </physiologicalReaction>
</comment>
<dbReference type="Gene3D" id="3.20.20.70">
    <property type="entry name" value="Aldolase class I"/>
    <property type="match status" value="1"/>
</dbReference>
<evidence type="ECO:0000256" key="11">
    <source>
        <dbReference type="ARBA" id="ARBA00022833"/>
    </source>
</evidence>
<keyword evidence="7" id="KW-0819">tRNA processing</keyword>
<dbReference type="AlphaFoldDB" id="A0A8J4WFU2"/>
<evidence type="ECO:0000256" key="6">
    <source>
        <dbReference type="ARBA" id="ARBA00022664"/>
    </source>
</evidence>
<comment type="catalytic activity">
    <reaction evidence="18">
        <text>5,6-dihydrouridine(47) in tRNA + NADP(+) = uridine(47) in tRNA + NADPH + H(+)</text>
        <dbReference type="Rhea" id="RHEA:53360"/>
        <dbReference type="Rhea" id="RHEA-COMP:13539"/>
        <dbReference type="Rhea" id="RHEA-COMP:13540"/>
        <dbReference type="ChEBI" id="CHEBI:15378"/>
        <dbReference type="ChEBI" id="CHEBI:57783"/>
        <dbReference type="ChEBI" id="CHEBI:58349"/>
        <dbReference type="ChEBI" id="CHEBI:65315"/>
        <dbReference type="ChEBI" id="CHEBI:74443"/>
        <dbReference type="EC" id="1.3.1.89"/>
    </reaction>
    <physiologicalReaction direction="right-to-left" evidence="18">
        <dbReference type="Rhea" id="RHEA:53362"/>
    </physiologicalReaction>
</comment>
<dbReference type="CDD" id="cd02801">
    <property type="entry name" value="DUS_like_FMN"/>
    <property type="match status" value="1"/>
</dbReference>
<evidence type="ECO:0000256" key="3">
    <source>
        <dbReference type="ARBA" id="ARBA00012376"/>
    </source>
</evidence>